<protein>
    <recommendedName>
        <fullName evidence="3">Aldehyde dehydrogenase domain-containing protein</fullName>
    </recommendedName>
</protein>
<dbReference type="Gene3D" id="3.40.605.10">
    <property type="entry name" value="Aldehyde Dehydrogenase, Chain A, domain 1"/>
    <property type="match status" value="1"/>
</dbReference>
<dbReference type="Pfam" id="PF00171">
    <property type="entry name" value="Aldedh"/>
    <property type="match status" value="1"/>
</dbReference>
<dbReference type="GO" id="GO:0004029">
    <property type="term" value="F:aldehyde dehydrogenase (NAD+) activity"/>
    <property type="evidence" value="ECO:0007669"/>
    <property type="project" value="TreeGrafter"/>
</dbReference>
<evidence type="ECO:0000256" key="2">
    <source>
        <dbReference type="ARBA" id="ARBA00023002"/>
    </source>
</evidence>
<dbReference type="GO" id="GO:0006081">
    <property type="term" value="P:aldehyde metabolic process"/>
    <property type="evidence" value="ECO:0007669"/>
    <property type="project" value="InterPro"/>
</dbReference>
<gene>
    <name evidence="4" type="ORF">BN946_scf184901.g1</name>
</gene>
<organism evidence="4 5">
    <name type="scientific">Pycnoporus cinnabarinus</name>
    <name type="common">Cinnabar-red polypore</name>
    <name type="synonym">Trametes cinnabarina</name>
    <dbReference type="NCBI Taxonomy" id="5643"/>
    <lineage>
        <taxon>Eukaryota</taxon>
        <taxon>Fungi</taxon>
        <taxon>Dikarya</taxon>
        <taxon>Basidiomycota</taxon>
        <taxon>Agaricomycotina</taxon>
        <taxon>Agaricomycetes</taxon>
        <taxon>Polyporales</taxon>
        <taxon>Polyporaceae</taxon>
        <taxon>Trametes</taxon>
    </lineage>
</organism>
<proteinExistence type="inferred from homology"/>
<dbReference type="STRING" id="5643.A0A060SXC4"/>
<comment type="similarity">
    <text evidence="1">Belongs to the aldehyde dehydrogenase family.</text>
</comment>
<evidence type="ECO:0000313" key="4">
    <source>
        <dbReference type="EMBL" id="CDO76864.1"/>
    </source>
</evidence>
<dbReference type="Gene3D" id="3.40.309.10">
    <property type="entry name" value="Aldehyde Dehydrogenase, Chain A, domain 2"/>
    <property type="match status" value="1"/>
</dbReference>
<dbReference type="InterPro" id="IPR016162">
    <property type="entry name" value="Ald_DH_N"/>
</dbReference>
<evidence type="ECO:0000313" key="5">
    <source>
        <dbReference type="Proteomes" id="UP000029665"/>
    </source>
</evidence>
<name>A0A060SXC4_PYCCI</name>
<reference evidence="4" key="1">
    <citation type="submission" date="2014-01" db="EMBL/GenBank/DDBJ databases">
        <title>The genome of the white-rot fungus Pycnoporus cinnabarinus: a basidiomycete model with a versatile arsenal for lignocellulosic biomass breakdown.</title>
        <authorList>
            <person name="Levasseur A."/>
            <person name="Lomascolo A."/>
            <person name="Ruiz-Duenas F.J."/>
            <person name="Uzan E."/>
            <person name="Piumi F."/>
            <person name="Kues U."/>
            <person name="Ram A.F.J."/>
            <person name="Murat C."/>
            <person name="Haon M."/>
            <person name="Benoit I."/>
            <person name="Arfi Y."/>
            <person name="Chevret D."/>
            <person name="Drula E."/>
            <person name="Kwon M.J."/>
            <person name="Gouret P."/>
            <person name="Lesage-Meessen L."/>
            <person name="Lombard V."/>
            <person name="Mariette J."/>
            <person name="Noirot C."/>
            <person name="Park J."/>
            <person name="Patyshakuliyeva A."/>
            <person name="Wieneger R.A.B."/>
            <person name="Wosten H.A.B."/>
            <person name="Martin F."/>
            <person name="Coutinho P.M."/>
            <person name="de Vries R."/>
            <person name="Martinez A.T."/>
            <person name="Klopp C."/>
            <person name="Pontarotti P."/>
            <person name="Henrissat B."/>
            <person name="Record E."/>
        </authorList>
    </citation>
    <scope>NUCLEOTIDE SEQUENCE [LARGE SCALE GENOMIC DNA]</scope>
    <source>
        <strain evidence="4">BRFM137</strain>
    </source>
</reference>
<dbReference type="PANTHER" id="PTHR43570">
    <property type="entry name" value="ALDEHYDE DEHYDROGENASE"/>
    <property type="match status" value="1"/>
</dbReference>
<dbReference type="OrthoDB" id="440325at2759"/>
<dbReference type="InterPro" id="IPR015590">
    <property type="entry name" value="Aldehyde_DH_dom"/>
</dbReference>
<comment type="caution">
    <text evidence="4">The sequence shown here is derived from an EMBL/GenBank/DDBJ whole genome shotgun (WGS) entry which is preliminary data.</text>
</comment>
<keyword evidence="5" id="KW-1185">Reference proteome</keyword>
<evidence type="ECO:0000256" key="1">
    <source>
        <dbReference type="ARBA" id="ARBA00009986"/>
    </source>
</evidence>
<dbReference type="EMBL" id="CCBP010000417">
    <property type="protein sequence ID" value="CDO76864.1"/>
    <property type="molecule type" value="Genomic_DNA"/>
</dbReference>
<evidence type="ECO:0000259" key="3">
    <source>
        <dbReference type="Pfam" id="PF00171"/>
    </source>
</evidence>
<dbReference type="InterPro" id="IPR012394">
    <property type="entry name" value="Aldehyde_DH_NAD(P)"/>
</dbReference>
<dbReference type="InterPro" id="IPR016161">
    <property type="entry name" value="Ald_DH/histidinol_DH"/>
</dbReference>
<dbReference type="Proteomes" id="UP000029665">
    <property type="component" value="Unassembled WGS sequence"/>
</dbReference>
<dbReference type="AlphaFoldDB" id="A0A060SXC4"/>
<accession>A0A060SXC4</accession>
<dbReference type="HOGENOM" id="CLU_1619902_0_0_1"/>
<dbReference type="GO" id="GO:0005737">
    <property type="term" value="C:cytoplasm"/>
    <property type="evidence" value="ECO:0007669"/>
    <property type="project" value="TreeGrafter"/>
</dbReference>
<dbReference type="PANTHER" id="PTHR43570:SF16">
    <property type="entry name" value="ALDEHYDE DEHYDROGENASE TYPE III, ISOFORM Q"/>
    <property type="match status" value="1"/>
</dbReference>
<sequence length="164" mass="17626">MNPQVKAEPKGVVLIIAPYNVPLFLSLSPLVGAIAGGNTVVLKPSDQSLASAALLTELVPKYFDPDVVQVINGGVPETTAACIVPEYVLLPRDFQETFVAAVQEMYKSFYPEGPKNSDSFARMVNEVHAAHIKKLLDKTKGTIVFGGNVDVAERYVGPTLVKDV</sequence>
<keyword evidence="2" id="KW-0560">Oxidoreductase</keyword>
<dbReference type="InterPro" id="IPR016163">
    <property type="entry name" value="Ald_DH_C"/>
</dbReference>
<dbReference type="SUPFAM" id="SSF53720">
    <property type="entry name" value="ALDH-like"/>
    <property type="match status" value="1"/>
</dbReference>
<feature type="domain" description="Aldehyde dehydrogenase" evidence="3">
    <location>
        <begin position="5"/>
        <end position="79"/>
    </location>
</feature>